<evidence type="ECO:0000256" key="5">
    <source>
        <dbReference type="ARBA" id="ARBA00022598"/>
    </source>
</evidence>
<evidence type="ECO:0000256" key="3">
    <source>
        <dbReference type="ARBA" id="ARBA00011209"/>
    </source>
</evidence>
<accession>A0A1M7S7C0</accession>
<dbReference type="EC" id="6.1.1.14" evidence="11"/>
<name>A0A1M7S7C0_9SPHN</name>
<evidence type="ECO:0000256" key="8">
    <source>
        <dbReference type="ARBA" id="ARBA00022917"/>
    </source>
</evidence>
<feature type="domain" description="DALR anticodon binding" evidence="12">
    <location>
        <begin position="717"/>
        <end position="790"/>
    </location>
</feature>
<evidence type="ECO:0000256" key="9">
    <source>
        <dbReference type="ARBA" id="ARBA00023146"/>
    </source>
</evidence>
<dbReference type="EMBL" id="FRDF01000005">
    <property type="protein sequence ID" value="SHN54323.1"/>
    <property type="molecule type" value="Genomic_DNA"/>
</dbReference>
<gene>
    <name evidence="11" type="primary">glyS</name>
    <name evidence="13" type="ORF">SAMN02745193_01152</name>
</gene>
<dbReference type="InterPro" id="IPR015944">
    <property type="entry name" value="Gly-tRNA-synth_bsu"/>
</dbReference>
<dbReference type="GO" id="GO:0005829">
    <property type="term" value="C:cytosol"/>
    <property type="evidence" value="ECO:0007669"/>
    <property type="project" value="TreeGrafter"/>
</dbReference>
<keyword evidence="6 11" id="KW-0547">Nucleotide-binding</keyword>
<evidence type="ECO:0000259" key="12">
    <source>
        <dbReference type="Pfam" id="PF05746"/>
    </source>
</evidence>
<dbReference type="STRING" id="198312.SAMN02745193_01152"/>
<keyword evidence="9 11" id="KW-0030">Aminoacyl-tRNA synthetase</keyword>
<evidence type="ECO:0000256" key="7">
    <source>
        <dbReference type="ARBA" id="ARBA00022840"/>
    </source>
</evidence>
<evidence type="ECO:0000256" key="6">
    <source>
        <dbReference type="ARBA" id="ARBA00022741"/>
    </source>
</evidence>
<comment type="similarity">
    <text evidence="2 11">Belongs to the class-II aminoacyl-tRNA synthetase family.</text>
</comment>
<dbReference type="GO" id="GO:0004814">
    <property type="term" value="F:arginine-tRNA ligase activity"/>
    <property type="evidence" value="ECO:0007669"/>
    <property type="project" value="InterPro"/>
</dbReference>
<dbReference type="HAMAP" id="MF_00255">
    <property type="entry name" value="Gly_tRNA_synth_beta"/>
    <property type="match status" value="1"/>
</dbReference>
<sequence>MADFLLELLCEEIPARMQAGARAELEKLFRRELDAAGVGPGELTIWSTPRRLALIARDLPLATEAVSEEAKGPPEGAPDAAIDGFCRKNGVTREQLTLRDVKGRMTWFAVIDQPGRAMADVLAAAIPAIIRDFSWPKSMRWGAASIATESSRWVRPLSGIVALLDGEVVPCEVDGISSGRETFGHRFHSSGAISIASADDYAASLRAAHVIVDHEERAALIREGAARAAADAGLTLVADEGLVVENAGLTEWPVPLLGRFDEAFLDVPPEVIQLTARVNQKYFVCEGADGKLANAFVCTANIAPRDPAVVVDGNRKVLAARLSDARFFWEQDQKTPLAVHAEKLARITFHEKLGTVADKVERVAKLARWLVESDIVTPAKAGVSGGDALSSEMPASAGMTKGVLADMAEQAARLCKADLVTEMVGEFPELQGLMGGYYAAKEGLPQEVSDAIRDHYKPVGQGDEVPTAPVTVAVSLADKLDTLAGFFLIDEKPTGSKDPFALRRAGIAIISLVIRNSLNMSMAATLMKASFGVLDYIYYREHDQKLSTIKDVFPLLSGPEGAISLLKAAFPKRDVVADPTAPPKVIQRDRENAARLQEMVIFLFDRLKVQQREAGVRHDLIDAVFALGGEDDLVRLLARVHALQAFVTTEDGTNLLAGYKRAANILKKEGWSAAEATRIPVTGEEDPLAQVDDPGMADIVAEQAALRASAVPPLSYTPEAAEKALIDALAVAAPRAAEAVEAERFADAMAALATLRAPIDRFFEEVTVNAQEADKRTSRLALLAAFRDAVHRVADFSRIEG</sequence>
<evidence type="ECO:0000256" key="10">
    <source>
        <dbReference type="ARBA" id="ARBA00047937"/>
    </source>
</evidence>
<dbReference type="Pfam" id="PF05746">
    <property type="entry name" value="DALR_1"/>
    <property type="match status" value="1"/>
</dbReference>
<dbReference type="AlphaFoldDB" id="A0A1M7S7C0"/>
<organism evidence="13 14">
    <name type="scientific">Erythrobacter sanguineus</name>
    <dbReference type="NCBI Taxonomy" id="198312"/>
    <lineage>
        <taxon>Bacteria</taxon>
        <taxon>Pseudomonadati</taxon>
        <taxon>Pseudomonadota</taxon>
        <taxon>Alphaproteobacteria</taxon>
        <taxon>Sphingomonadales</taxon>
        <taxon>Erythrobacteraceae</taxon>
        <taxon>Erythrobacter/Porphyrobacter group</taxon>
        <taxon>Erythrobacter</taxon>
    </lineage>
</organism>
<comment type="subcellular location">
    <subcellularLocation>
        <location evidence="1 11">Cytoplasm</location>
    </subcellularLocation>
</comment>
<comment type="catalytic activity">
    <reaction evidence="10 11">
        <text>tRNA(Gly) + glycine + ATP = glycyl-tRNA(Gly) + AMP + diphosphate</text>
        <dbReference type="Rhea" id="RHEA:16013"/>
        <dbReference type="Rhea" id="RHEA-COMP:9664"/>
        <dbReference type="Rhea" id="RHEA-COMP:9683"/>
        <dbReference type="ChEBI" id="CHEBI:30616"/>
        <dbReference type="ChEBI" id="CHEBI:33019"/>
        <dbReference type="ChEBI" id="CHEBI:57305"/>
        <dbReference type="ChEBI" id="CHEBI:78442"/>
        <dbReference type="ChEBI" id="CHEBI:78522"/>
        <dbReference type="ChEBI" id="CHEBI:456215"/>
        <dbReference type="EC" id="6.1.1.14"/>
    </reaction>
</comment>
<dbReference type="PANTHER" id="PTHR30075:SF2">
    <property type="entry name" value="GLYCINE--TRNA LIGASE, CHLOROPLASTIC_MITOCHONDRIAL 2"/>
    <property type="match status" value="1"/>
</dbReference>
<keyword evidence="7 11" id="KW-0067">ATP-binding</keyword>
<reference evidence="14" key="1">
    <citation type="submission" date="2016-12" db="EMBL/GenBank/DDBJ databases">
        <authorList>
            <person name="Varghese N."/>
            <person name="Submissions S."/>
        </authorList>
    </citation>
    <scope>NUCLEOTIDE SEQUENCE [LARGE SCALE GENOMIC DNA]</scope>
    <source>
        <strain evidence="14">DSM 11032</strain>
    </source>
</reference>
<keyword evidence="4 11" id="KW-0963">Cytoplasm</keyword>
<evidence type="ECO:0000256" key="2">
    <source>
        <dbReference type="ARBA" id="ARBA00008226"/>
    </source>
</evidence>
<proteinExistence type="inferred from homology"/>
<comment type="subunit">
    <text evidence="3 11">Tetramer of two alpha and two beta subunits.</text>
</comment>
<dbReference type="PRINTS" id="PR01045">
    <property type="entry name" value="TRNASYNTHGB"/>
</dbReference>
<keyword evidence="14" id="KW-1185">Reference proteome</keyword>
<evidence type="ECO:0000313" key="14">
    <source>
        <dbReference type="Proteomes" id="UP000184391"/>
    </source>
</evidence>
<evidence type="ECO:0000256" key="4">
    <source>
        <dbReference type="ARBA" id="ARBA00022490"/>
    </source>
</evidence>
<evidence type="ECO:0000313" key="13">
    <source>
        <dbReference type="EMBL" id="SHN54323.1"/>
    </source>
</evidence>
<dbReference type="InterPro" id="IPR008909">
    <property type="entry name" value="DALR_anticod-bd"/>
</dbReference>
<evidence type="ECO:0000256" key="1">
    <source>
        <dbReference type="ARBA" id="ARBA00004496"/>
    </source>
</evidence>
<dbReference type="InterPro" id="IPR006194">
    <property type="entry name" value="Gly-tRNA-synth_heterodimer"/>
</dbReference>
<dbReference type="SUPFAM" id="SSF109604">
    <property type="entry name" value="HD-domain/PDEase-like"/>
    <property type="match status" value="1"/>
</dbReference>
<protein>
    <recommendedName>
        <fullName evidence="11">Glycine--tRNA ligase beta subunit</fullName>
        <ecNumber evidence="11">6.1.1.14</ecNumber>
    </recommendedName>
    <alternativeName>
        <fullName evidence="11">Glycyl-tRNA synthetase beta subunit</fullName>
        <shortName evidence="11">GlyRS</shortName>
    </alternativeName>
</protein>
<keyword evidence="8 11" id="KW-0648">Protein biosynthesis</keyword>
<dbReference type="GO" id="GO:0004820">
    <property type="term" value="F:glycine-tRNA ligase activity"/>
    <property type="evidence" value="ECO:0007669"/>
    <property type="project" value="UniProtKB-UniRule"/>
</dbReference>
<dbReference type="GO" id="GO:0006426">
    <property type="term" value="P:glycyl-tRNA aminoacylation"/>
    <property type="evidence" value="ECO:0007669"/>
    <property type="project" value="UniProtKB-UniRule"/>
</dbReference>
<dbReference type="RefSeq" id="WP_072673693.1">
    <property type="nucleotide sequence ID" value="NZ_FRDF01000005.1"/>
</dbReference>
<keyword evidence="5 11" id="KW-0436">Ligase</keyword>
<dbReference type="OrthoDB" id="9775440at2"/>
<dbReference type="PROSITE" id="PS50861">
    <property type="entry name" value="AA_TRNA_LIGASE_II_GLYAB"/>
    <property type="match status" value="1"/>
</dbReference>
<evidence type="ECO:0000256" key="11">
    <source>
        <dbReference type="HAMAP-Rule" id="MF_00255"/>
    </source>
</evidence>
<dbReference type="GO" id="GO:0006420">
    <property type="term" value="P:arginyl-tRNA aminoacylation"/>
    <property type="evidence" value="ECO:0007669"/>
    <property type="project" value="InterPro"/>
</dbReference>
<dbReference type="NCBIfam" id="TIGR00211">
    <property type="entry name" value="glyS"/>
    <property type="match status" value="1"/>
</dbReference>
<dbReference type="Proteomes" id="UP000184391">
    <property type="component" value="Unassembled WGS sequence"/>
</dbReference>
<dbReference type="GO" id="GO:0005524">
    <property type="term" value="F:ATP binding"/>
    <property type="evidence" value="ECO:0007669"/>
    <property type="project" value="UniProtKB-UniRule"/>
</dbReference>
<dbReference type="Pfam" id="PF02092">
    <property type="entry name" value="tRNA_synt_2f"/>
    <property type="match status" value="1"/>
</dbReference>
<dbReference type="PANTHER" id="PTHR30075">
    <property type="entry name" value="GLYCYL-TRNA SYNTHETASE"/>
    <property type="match status" value="1"/>
</dbReference>